<dbReference type="Pfam" id="PF25043">
    <property type="entry name" value="DUF7788"/>
    <property type="match status" value="2"/>
</dbReference>
<feature type="domain" description="DUF2828" evidence="2">
    <location>
        <begin position="128"/>
        <end position="540"/>
    </location>
</feature>
<dbReference type="InterPro" id="IPR058580">
    <property type="entry name" value="DUF2828"/>
</dbReference>
<evidence type="ECO:0000259" key="2">
    <source>
        <dbReference type="Pfam" id="PF11443"/>
    </source>
</evidence>
<organism evidence="4 5">
    <name type="scientific">Lithohypha guttulata</name>
    <dbReference type="NCBI Taxonomy" id="1690604"/>
    <lineage>
        <taxon>Eukaryota</taxon>
        <taxon>Fungi</taxon>
        <taxon>Dikarya</taxon>
        <taxon>Ascomycota</taxon>
        <taxon>Pezizomycotina</taxon>
        <taxon>Eurotiomycetes</taxon>
        <taxon>Chaetothyriomycetidae</taxon>
        <taxon>Chaetothyriales</taxon>
        <taxon>Trichomeriaceae</taxon>
        <taxon>Lithohypha</taxon>
    </lineage>
</organism>
<feature type="compositionally biased region" description="Polar residues" evidence="1">
    <location>
        <begin position="47"/>
        <end position="74"/>
    </location>
</feature>
<reference evidence="4 5" key="1">
    <citation type="submission" date="2023-08" db="EMBL/GenBank/DDBJ databases">
        <title>Black Yeasts Isolated from many extreme environments.</title>
        <authorList>
            <person name="Coleine C."/>
            <person name="Stajich J.E."/>
            <person name="Selbmann L."/>
        </authorList>
    </citation>
    <scope>NUCLEOTIDE SEQUENCE [LARGE SCALE GENOMIC DNA]</scope>
    <source>
        <strain evidence="4 5">CCFEE 5910</strain>
    </source>
</reference>
<dbReference type="PANTHER" id="PTHR31373">
    <property type="entry name" value="OS06G0652100 PROTEIN"/>
    <property type="match status" value="1"/>
</dbReference>
<dbReference type="AlphaFoldDB" id="A0AAN7SY77"/>
<name>A0AAN7SY77_9EURO</name>
<dbReference type="Proteomes" id="UP001309876">
    <property type="component" value="Unassembled WGS sequence"/>
</dbReference>
<evidence type="ECO:0000313" key="5">
    <source>
        <dbReference type="Proteomes" id="UP001309876"/>
    </source>
</evidence>
<dbReference type="PANTHER" id="PTHR31373:SF27">
    <property type="entry name" value="TROVE DOMAIN-CONTAINING PROTEIN"/>
    <property type="match status" value="1"/>
</dbReference>
<evidence type="ECO:0000256" key="1">
    <source>
        <dbReference type="SAM" id="MobiDB-lite"/>
    </source>
</evidence>
<evidence type="ECO:0000259" key="3">
    <source>
        <dbReference type="Pfam" id="PF25043"/>
    </source>
</evidence>
<proteinExistence type="predicted"/>
<dbReference type="EMBL" id="JAVRRJ010000005">
    <property type="protein sequence ID" value="KAK5084385.1"/>
    <property type="molecule type" value="Genomic_DNA"/>
</dbReference>
<gene>
    <name evidence="4" type="ORF">LTR05_005461</name>
</gene>
<dbReference type="InterPro" id="IPR056690">
    <property type="entry name" value="DUF7788"/>
</dbReference>
<evidence type="ECO:0000313" key="4">
    <source>
        <dbReference type="EMBL" id="KAK5084385.1"/>
    </source>
</evidence>
<feature type="domain" description="DUF7788" evidence="3">
    <location>
        <begin position="542"/>
        <end position="607"/>
    </location>
</feature>
<protein>
    <submittedName>
        <fullName evidence="4">Uncharacterized protein</fullName>
    </submittedName>
</protein>
<feature type="domain" description="DUF7788" evidence="3">
    <location>
        <begin position="608"/>
        <end position="760"/>
    </location>
</feature>
<feature type="region of interest" description="Disordered" evidence="1">
    <location>
        <begin position="47"/>
        <end position="107"/>
    </location>
</feature>
<keyword evidence="5" id="KW-1185">Reference proteome</keyword>
<comment type="caution">
    <text evidence="4">The sequence shown here is derived from an EMBL/GenBank/DDBJ whole genome shotgun (WGS) entry which is preliminary data.</text>
</comment>
<accession>A0AAN7SY77</accession>
<dbReference type="InterPro" id="IPR011205">
    <property type="entry name" value="UCP015417_vWA"/>
</dbReference>
<dbReference type="Pfam" id="PF11443">
    <property type="entry name" value="DUF2828"/>
    <property type="match status" value="1"/>
</dbReference>
<sequence length="772" mass="86810">MAASTQVQPGFLKSSFPVFIPEHPALTMGNTDFEAFVRDVKKLHSNTDTTSEAYQSGQQSTNLEDQNTTPSTGPVTPEEVQRALDNMDLEPRRDVPNSQEGPETHPFIQGLQGVHRERSRSMNKMMLTANNDLAYRLTKNPLVDLFYELEEFACGKHLSQLLGAAWRQDPLSTLKIIFNARSIHIGKRSRNTAYRCFGWLAQNHPVTLLMNLRWLTRPIIEKKTGDKKEEEDDLVIIEKHDDPTAFDIDNGVAHGYWKDLLNLVVFSVNDSLNVDIDPEHLLNIKNGQRSTKIWDAAKAKEARQQQRTDRHTAALQAFGTQSLHRALHLTVARLFAEQLQADLVLLHTGDKQLMRRISLCSKWTPSSNLFHDKHTFIVSSIAEILHPQTEFKDVTDREIYLRHAREAYRKEVSALRKVLEVVERDISAEKFENIKYEHVPSVAMNQYASLFARKDTDRFNSYITNVAEGKQNISGATLLPSKLISAVRTGQFGHPPRRTRKGAKRGAKLMVNDKLSEMGAKVLDGQWNSLVKRVKESGKLENSMAVCDVSGSMSSPRFPDGTTPMDSSIGLSLLLAEITAPPFGGTFITFASDPTVEKVEGKTLQEKRLILPMAREHKVKQEDMVKQVFVFSDMHFNSAAGRTDEWTTSYERIKTEFELYGYQMPQLIFWNLAGGRASLTGHGDPTAPKPVAADQEGTSLVSGYSQGMLKVFLDNGAFEDLEAEEEIVQEEVEEDGNGEATVQVKKKQKVDPMSTVRKAISHKAYSMLKVVD</sequence>